<keyword evidence="2" id="KW-0472">Membrane</keyword>
<evidence type="ECO:0000256" key="2">
    <source>
        <dbReference type="SAM" id="Phobius"/>
    </source>
</evidence>
<dbReference type="AlphaFoldDB" id="A0A9D3PDJ9"/>
<keyword evidence="4" id="KW-1185">Reference proteome</keyword>
<evidence type="ECO:0000313" key="3">
    <source>
        <dbReference type="EMBL" id="KAG7455306.1"/>
    </source>
</evidence>
<dbReference type="Proteomes" id="UP001046870">
    <property type="component" value="Chromosome 24"/>
</dbReference>
<evidence type="ECO:0000256" key="1">
    <source>
        <dbReference type="SAM" id="MobiDB-lite"/>
    </source>
</evidence>
<proteinExistence type="predicted"/>
<sequence>MAASSYNVVYLLFVTTLDYLNRNTEALELPQAQIRVNTAVITERDSVLLSCEAPQSISVHQCHFYIEEKPQSTKHPACQRYFTGTELLQWKSLPSTIISVVNLKCFYTVHSGDVEPSSPHSNRYSVTLLGELPQPTVRVKPSFIELYESVQLSCDVPPSVSQCTFYIAERAGLSSELTPSNSACQRSLSGSELLRGRRGGNVTVMLGCYYTVKLEDSSLESPHSHYVEVEVRSEMPPPRLTVKPAVTPADGSVQLKCEAPPSVPVTQCVFFTDGGERTYQPSVLTRTPSECQCSFTGAELLRGRSLSADTEVKLLCFYTVKIKEQDEPSIYSNYATVTVKGPPSSTQTPRKHETSKPGTDNVTVGVASAVAVILLGVTVHCLHKRHKKQTLTRERTDLTNNSPYSLVTMPHILPAANTEVISVSPQTKPEDHVYSTIDDVPSSVTKESMVYSTLQMH</sequence>
<feature type="region of interest" description="Disordered" evidence="1">
    <location>
        <begin position="338"/>
        <end position="360"/>
    </location>
</feature>
<keyword evidence="2" id="KW-1133">Transmembrane helix</keyword>
<accession>A0A9D3PDJ9</accession>
<feature type="transmembrane region" description="Helical" evidence="2">
    <location>
        <begin position="362"/>
        <end position="383"/>
    </location>
</feature>
<comment type="caution">
    <text evidence="3">The sequence shown here is derived from an EMBL/GenBank/DDBJ whole genome shotgun (WGS) entry which is preliminary data.</text>
</comment>
<dbReference type="EMBL" id="JAFDVH010000024">
    <property type="protein sequence ID" value="KAG7455306.1"/>
    <property type="molecule type" value="Genomic_DNA"/>
</dbReference>
<gene>
    <name evidence="3" type="ORF">MATL_G00255390</name>
</gene>
<organism evidence="3 4">
    <name type="scientific">Megalops atlanticus</name>
    <name type="common">Tarpon</name>
    <name type="synonym">Clupea gigantea</name>
    <dbReference type="NCBI Taxonomy" id="7932"/>
    <lineage>
        <taxon>Eukaryota</taxon>
        <taxon>Metazoa</taxon>
        <taxon>Chordata</taxon>
        <taxon>Craniata</taxon>
        <taxon>Vertebrata</taxon>
        <taxon>Euteleostomi</taxon>
        <taxon>Actinopterygii</taxon>
        <taxon>Neopterygii</taxon>
        <taxon>Teleostei</taxon>
        <taxon>Elopiformes</taxon>
        <taxon>Megalopidae</taxon>
        <taxon>Megalops</taxon>
    </lineage>
</organism>
<evidence type="ECO:0008006" key="5">
    <source>
        <dbReference type="Google" id="ProtNLM"/>
    </source>
</evidence>
<protein>
    <recommendedName>
        <fullName evidence="5">Ig-like domain-containing protein</fullName>
    </recommendedName>
</protein>
<name>A0A9D3PDJ9_MEGAT</name>
<dbReference type="OrthoDB" id="8938325at2759"/>
<evidence type="ECO:0000313" key="4">
    <source>
        <dbReference type="Proteomes" id="UP001046870"/>
    </source>
</evidence>
<reference evidence="3" key="1">
    <citation type="submission" date="2021-01" db="EMBL/GenBank/DDBJ databases">
        <authorList>
            <person name="Zahm M."/>
            <person name="Roques C."/>
            <person name="Cabau C."/>
            <person name="Klopp C."/>
            <person name="Donnadieu C."/>
            <person name="Jouanno E."/>
            <person name="Lampietro C."/>
            <person name="Louis A."/>
            <person name="Herpin A."/>
            <person name="Echchiki A."/>
            <person name="Berthelot C."/>
            <person name="Parey E."/>
            <person name="Roest-Crollius H."/>
            <person name="Braasch I."/>
            <person name="Postlethwait J."/>
            <person name="Bobe J."/>
            <person name="Montfort J."/>
            <person name="Bouchez O."/>
            <person name="Begum T."/>
            <person name="Mejri S."/>
            <person name="Adams A."/>
            <person name="Chen W.-J."/>
            <person name="Guiguen Y."/>
        </authorList>
    </citation>
    <scope>NUCLEOTIDE SEQUENCE</scope>
    <source>
        <strain evidence="3">YG-15Mar2019-1</strain>
        <tissue evidence="3">Brain</tissue>
    </source>
</reference>
<keyword evidence="2" id="KW-0812">Transmembrane</keyword>